<dbReference type="PANTHER" id="PTHR43191">
    <property type="entry name" value="RRNA METHYLTRANSFERASE 3"/>
    <property type="match status" value="1"/>
</dbReference>
<organism evidence="5 6">
    <name type="scientific">Microbacterium panaciterrae</name>
    <dbReference type="NCBI Taxonomy" id="985759"/>
    <lineage>
        <taxon>Bacteria</taxon>
        <taxon>Bacillati</taxon>
        <taxon>Actinomycetota</taxon>
        <taxon>Actinomycetes</taxon>
        <taxon>Micrococcales</taxon>
        <taxon>Microbacteriaceae</taxon>
        <taxon>Microbacterium</taxon>
    </lineage>
</organism>
<keyword evidence="1 5" id="KW-0489">Methyltransferase</keyword>
<keyword evidence="2" id="KW-0808">Transferase</keyword>
<dbReference type="InterPro" id="IPR051259">
    <property type="entry name" value="rRNA_Methyltransferase"/>
</dbReference>
<dbReference type="InterPro" id="IPR054578">
    <property type="entry name" value="SpoU_sub_bind-like_N"/>
</dbReference>
<feature type="domain" description="tRNA/rRNA methyltransferase SpoU type" evidence="3">
    <location>
        <begin position="119"/>
        <end position="262"/>
    </location>
</feature>
<evidence type="ECO:0000313" key="5">
    <source>
        <dbReference type="EMBL" id="GAA4482066.1"/>
    </source>
</evidence>
<dbReference type="SUPFAM" id="SSF55315">
    <property type="entry name" value="L30e-like"/>
    <property type="match status" value="1"/>
</dbReference>
<dbReference type="Gene3D" id="3.30.1330.30">
    <property type="match status" value="1"/>
</dbReference>
<dbReference type="GO" id="GO:0032259">
    <property type="term" value="P:methylation"/>
    <property type="evidence" value="ECO:0007669"/>
    <property type="project" value="UniProtKB-KW"/>
</dbReference>
<gene>
    <name evidence="5" type="ORF">GCM10023171_11460</name>
</gene>
<dbReference type="InterPro" id="IPR029064">
    <property type="entry name" value="Ribosomal_eL30-like_sf"/>
</dbReference>
<evidence type="ECO:0000313" key="6">
    <source>
        <dbReference type="Proteomes" id="UP001500731"/>
    </source>
</evidence>
<evidence type="ECO:0000259" key="4">
    <source>
        <dbReference type="Pfam" id="PF22655"/>
    </source>
</evidence>
<dbReference type="SUPFAM" id="SSF75217">
    <property type="entry name" value="alpha/beta knot"/>
    <property type="match status" value="1"/>
</dbReference>
<protein>
    <submittedName>
        <fullName evidence="5">TrmH family RNA methyltransferase</fullName>
    </submittedName>
</protein>
<dbReference type="EMBL" id="BAABGP010000008">
    <property type="protein sequence ID" value="GAA4482066.1"/>
    <property type="molecule type" value="Genomic_DNA"/>
</dbReference>
<dbReference type="Pfam" id="PF00588">
    <property type="entry name" value="SpoU_methylase"/>
    <property type="match status" value="1"/>
</dbReference>
<reference evidence="6" key="1">
    <citation type="journal article" date="2019" name="Int. J. Syst. Evol. Microbiol.">
        <title>The Global Catalogue of Microorganisms (GCM) 10K type strain sequencing project: providing services to taxonomists for standard genome sequencing and annotation.</title>
        <authorList>
            <consortium name="The Broad Institute Genomics Platform"/>
            <consortium name="The Broad Institute Genome Sequencing Center for Infectious Disease"/>
            <person name="Wu L."/>
            <person name="Ma J."/>
        </authorList>
    </citation>
    <scope>NUCLEOTIDE SEQUENCE [LARGE SCALE GENOMIC DNA]</scope>
    <source>
        <strain evidence="6">JCM 17839</strain>
    </source>
</reference>
<keyword evidence="6" id="KW-1185">Reference proteome</keyword>
<dbReference type="InterPro" id="IPR029028">
    <property type="entry name" value="Alpha/beta_knot_MTases"/>
</dbReference>
<dbReference type="InterPro" id="IPR001537">
    <property type="entry name" value="SpoU_MeTrfase"/>
</dbReference>
<dbReference type="Pfam" id="PF22655">
    <property type="entry name" value="SpoU_sub_bind_like"/>
    <property type="match status" value="1"/>
</dbReference>
<dbReference type="Gene3D" id="3.40.1280.10">
    <property type="match status" value="1"/>
</dbReference>
<feature type="domain" description="SpoU L30e-like N-terminal" evidence="4">
    <location>
        <begin position="10"/>
        <end position="98"/>
    </location>
</feature>
<dbReference type="Proteomes" id="UP001500731">
    <property type="component" value="Unassembled WGS sequence"/>
</dbReference>
<proteinExistence type="predicted"/>
<accession>A0ABP8P864</accession>
<evidence type="ECO:0000259" key="3">
    <source>
        <dbReference type="Pfam" id="PF00588"/>
    </source>
</evidence>
<dbReference type="PANTHER" id="PTHR43191:SF2">
    <property type="entry name" value="RRNA METHYLTRANSFERASE 3, MITOCHONDRIAL"/>
    <property type="match status" value="1"/>
</dbReference>
<evidence type="ECO:0000256" key="1">
    <source>
        <dbReference type="ARBA" id="ARBA00022603"/>
    </source>
</evidence>
<name>A0ABP8P864_9MICO</name>
<comment type="caution">
    <text evidence="5">The sequence shown here is derived from an EMBL/GenBank/DDBJ whole genome shotgun (WGS) entry which is preliminary data.</text>
</comment>
<sequence>MADLKISTRNSRFQLLEALTRNRSHRTREHRFVVQGVRPISQAIEHGWAILTVIHDAERTLSPWARGVLAQAPETIAMSPALLAELSEKDEGTTEIIAIVAMPADELSRIPVPADFLGMVFDRPTQPGNIGSILRSMDALGGHGLIVSGHAADPYDPKSVRASTGSMFATPVVRAASPGVVFDWVRDLRAQGTPLTLVATDERGEVDVWDHDFTQPSLILIGNETTGLARGWREAADVTVRVPMNGSASSLNASNAATLMLYEAARQRAGAART</sequence>
<dbReference type="RefSeq" id="WP_345185227.1">
    <property type="nucleotide sequence ID" value="NZ_BAABGP010000008.1"/>
</dbReference>
<dbReference type="GO" id="GO:0008168">
    <property type="term" value="F:methyltransferase activity"/>
    <property type="evidence" value="ECO:0007669"/>
    <property type="project" value="UniProtKB-KW"/>
</dbReference>
<evidence type="ECO:0000256" key="2">
    <source>
        <dbReference type="ARBA" id="ARBA00022679"/>
    </source>
</evidence>
<dbReference type="InterPro" id="IPR029026">
    <property type="entry name" value="tRNA_m1G_MTases_N"/>
</dbReference>